<evidence type="ECO:0000256" key="3">
    <source>
        <dbReference type="ARBA" id="ARBA00022660"/>
    </source>
</evidence>
<keyword evidence="4" id="KW-0809">Transit peptide</keyword>
<dbReference type="Proteomes" id="UP000509322">
    <property type="component" value="Chromosome 2"/>
</dbReference>
<evidence type="ECO:0000256" key="5">
    <source>
        <dbReference type="ARBA" id="ARBA00022982"/>
    </source>
</evidence>
<dbReference type="GO" id="GO:0016020">
    <property type="term" value="C:membrane"/>
    <property type="evidence" value="ECO:0007669"/>
    <property type="project" value="UniProtKB-SubCell"/>
</dbReference>
<keyword evidence="5" id="KW-0249">Electron transport</keyword>
<dbReference type="GO" id="GO:0022900">
    <property type="term" value="P:electron transport chain"/>
    <property type="evidence" value="ECO:0007669"/>
    <property type="project" value="InterPro"/>
</dbReference>
<evidence type="ECO:0000256" key="2">
    <source>
        <dbReference type="ARBA" id="ARBA00022448"/>
    </source>
</evidence>
<dbReference type="Pfam" id="PF04800">
    <property type="entry name" value="NDUS4"/>
    <property type="match status" value="1"/>
</dbReference>
<evidence type="ECO:0000256" key="7">
    <source>
        <dbReference type="SAM" id="Coils"/>
    </source>
</evidence>
<sequence>MELARGDHISPAAPRISTILPQGKGEATWDSSLPAKSVARIWKPARSAMTSGRARSKDWRLRIERASVPSIEPLMGWTAGKDTAHQVELSFPSLEAAVRHAERLGIAYEVHLPPGEAEARQQAQALERQRHAHAARLRRFSDQTLDRLGLAQHRDAYRRALGAPVGDAGKGATPMEVAQDTSLPLETRRSILMSIAFNEYLQDLATSEGMPEHHRQSRLSDVETALRALEGAQHAQQVA</sequence>
<dbReference type="InterPro" id="IPR038532">
    <property type="entry name" value="NDUFS4-like_sf"/>
</dbReference>
<name>A0A7H9C219_PARPN</name>
<proteinExistence type="predicted"/>
<evidence type="ECO:0000256" key="6">
    <source>
        <dbReference type="ARBA" id="ARBA00023136"/>
    </source>
</evidence>
<protein>
    <submittedName>
        <fullName evidence="8">ETC complex I subunit</fullName>
    </submittedName>
</protein>
<organism evidence="8 9">
    <name type="scientific">Paracoccus pantotrophus</name>
    <name type="common">Thiosphaera pantotropha</name>
    <dbReference type="NCBI Taxonomy" id="82367"/>
    <lineage>
        <taxon>Bacteria</taxon>
        <taxon>Pseudomonadati</taxon>
        <taxon>Pseudomonadota</taxon>
        <taxon>Alphaproteobacteria</taxon>
        <taxon>Rhodobacterales</taxon>
        <taxon>Paracoccaceae</taxon>
        <taxon>Paracoccus</taxon>
    </lineage>
</organism>
<dbReference type="RefSeq" id="WP_152367795.1">
    <property type="nucleotide sequence ID" value="NZ_CP058690.1"/>
</dbReference>
<evidence type="ECO:0000313" key="8">
    <source>
        <dbReference type="EMBL" id="QLH16111.1"/>
    </source>
</evidence>
<keyword evidence="3" id="KW-0679">Respiratory chain</keyword>
<evidence type="ECO:0000313" key="9">
    <source>
        <dbReference type="Proteomes" id="UP000509322"/>
    </source>
</evidence>
<comment type="subcellular location">
    <subcellularLocation>
        <location evidence="1">Membrane</location>
    </subcellularLocation>
</comment>
<dbReference type="InterPro" id="IPR006885">
    <property type="entry name" value="NADH_UbQ_FeS_4_mit-like"/>
</dbReference>
<dbReference type="EMBL" id="CP058690">
    <property type="protein sequence ID" value="QLH16111.1"/>
    <property type="molecule type" value="Genomic_DNA"/>
</dbReference>
<gene>
    <name evidence="8" type="ORF">HYQ43_18595</name>
</gene>
<accession>A0A7H9C219</accession>
<evidence type="ECO:0000256" key="1">
    <source>
        <dbReference type="ARBA" id="ARBA00004370"/>
    </source>
</evidence>
<keyword evidence="2" id="KW-0813">Transport</keyword>
<dbReference type="Gene3D" id="3.30.160.190">
    <property type="entry name" value="atu1810 like domain"/>
    <property type="match status" value="1"/>
</dbReference>
<keyword evidence="7" id="KW-0175">Coiled coil</keyword>
<evidence type="ECO:0000256" key="4">
    <source>
        <dbReference type="ARBA" id="ARBA00022946"/>
    </source>
</evidence>
<reference evidence="8 9" key="1">
    <citation type="submission" date="2020-07" db="EMBL/GenBank/DDBJ databases">
        <title>The complete genome of Paracoccus pantotrophus ACCC 10489.</title>
        <authorList>
            <person name="Si Y."/>
        </authorList>
    </citation>
    <scope>NUCLEOTIDE SEQUENCE [LARGE SCALE GENOMIC DNA]</scope>
    <source>
        <strain evidence="8 9">ACCC10489</strain>
    </source>
</reference>
<keyword evidence="6" id="KW-0472">Membrane</keyword>
<dbReference type="AlphaFoldDB" id="A0A7H9C219"/>
<feature type="coiled-coil region" evidence="7">
    <location>
        <begin position="116"/>
        <end position="143"/>
    </location>
</feature>